<dbReference type="FunFam" id="1.10.472.80:FF:000007">
    <property type="entry name" value="Rab GTPase-activating protein 1 isoform X1"/>
    <property type="match status" value="1"/>
</dbReference>
<dbReference type="Pfam" id="PF12473">
    <property type="entry name" value="DUF3694"/>
    <property type="match status" value="1"/>
</dbReference>
<dbReference type="Gene3D" id="1.10.472.80">
    <property type="entry name" value="Ypt/Rab-GAP domain of gyp1p, domain 3"/>
    <property type="match status" value="1"/>
</dbReference>
<feature type="domain" description="PID" evidence="4">
    <location>
        <begin position="181"/>
        <end position="238"/>
    </location>
</feature>
<dbReference type="SUPFAM" id="SSF47923">
    <property type="entry name" value="Ypt/Rab-GAP domain of gyp1p"/>
    <property type="match status" value="2"/>
</dbReference>
<dbReference type="Pfam" id="PF00566">
    <property type="entry name" value="RabGAP-TBC"/>
    <property type="match status" value="1"/>
</dbReference>
<comment type="caution">
    <text evidence="6">The sequence shown here is derived from an EMBL/GenBank/DDBJ whole genome shotgun (WGS) entry which is preliminary data.</text>
</comment>
<gene>
    <name evidence="6" type="ORF">SNE40_001466</name>
</gene>
<dbReference type="PROSITE" id="PS50086">
    <property type="entry name" value="TBC_RABGAP"/>
    <property type="match status" value="1"/>
</dbReference>
<keyword evidence="1" id="KW-0343">GTPase activation</keyword>
<dbReference type="CDD" id="cd01211">
    <property type="entry name" value="PTB_Rab6GAP"/>
    <property type="match status" value="1"/>
</dbReference>
<protein>
    <recommendedName>
        <fullName evidence="8">Rab GTPase-activating protein 1</fullName>
    </recommendedName>
</protein>
<evidence type="ECO:0000256" key="3">
    <source>
        <dbReference type="SAM" id="MobiDB-lite"/>
    </source>
</evidence>
<dbReference type="FunFam" id="1.10.8.270:FF:000001">
    <property type="entry name" value="TBC1 domain family member 1"/>
    <property type="match status" value="1"/>
</dbReference>
<evidence type="ECO:0000313" key="7">
    <source>
        <dbReference type="Proteomes" id="UP001347796"/>
    </source>
</evidence>
<dbReference type="InterPro" id="IPR006020">
    <property type="entry name" value="PTB/PI_dom"/>
</dbReference>
<dbReference type="GO" id="GO:0031267">
    <property type="term" value="F:small GTPase binding"/>
    <property type="evidence" value="ECO:0007669"/>
    <property type="project" value="UniProtKB-ARBA"/>
</dbReference>
<dbReference type="SUPFAM" id="SSF50729">
    <property type="entry name" value="PH domain-like"/>
    <property type="match status" value="1"/>
</dbReference>
<organism evidence="6 7">
    <name type="scientific">Patella caerulea</name>
    <name type="common">Rayed Mediterranean limpet</name>
    <dbReference type="NCBI Taxonomy" id="87958"/>
    <lineage>
        <taxon>Eukaryota</taxon>
        <taxon>Metazoa</taxon>
        <taxon>Spiralia</taxon>
        <taxon>Lophotrochozoa</taxon>
        <taxon>Mollusca</taxon>
        <taxon>Gastropoda</taxon>
        <taxon>Patellogastropoda</taxon>
        <taxon>Patelloidea</taxon>
        <taxon>Patellidae</taxon>
        <taxon>Patella</taxon>
    </lineage>
</organism>
<keyword evidence="7" id="KW-1185">Reference proteome</keyword>
<feature type="coiled-coil region" evidence="2">
    <location>
        <begin position="974"/>
        <end position="1001"/>
    </location>
</feature>
<evidence type="ECO:0008006" key="8">
    <source>
        <dbReference type="Google" id="ProtNLM"/>
    </source>
</evidence>
<evidence type="ECO:0000313" key="6">
    <source>
        <dbReference type="EMBL" id="KAK6196195.1"/>
    </source>
</evidence>
<dbReference type="PANTHER" id="PTHR47219">
    <property type="entry name" value="RAB GTPASE-ACTIVATING PROTEIN 1-LIKE"/>
    <property type="match status" value="1"/>
</dbReference>
<feature type="compositionally biased region" description="Acidic residues" evidence="3">
    <location>
        <begin position="489"/>
        <end position="498"/>
    </location>
</feature>
<feature type="coiled-coil region" evidence="2">
    <location>
        <begin position="811"/>
        <end position="941"/>
    </location>
</feature>
<dbReference type="AlphaFoldDB" id="A0AAN8QB69"/>
<evidence type="ECO:0000259" key="4">
    <source>
        <dbReference type="PROSITE" id="PS01179"/>
    </source>
</evidence>
<accession>A0AAN8QB69</accession>
<evidence type="ECO:0000256" key="2">
    <source>
        <dbReference type="SAM" id="Coils"/>
    </source>
</evidence>
<keyword evidence="2" id="KW-0175">Coiled coil</keyword>
<evidence type="ECO:0000259" key="5">
    <source>
        <dbReference type="PROSITE" id="PS50086"/>
    </source>
</evidence>
<dbReference type="PROSITE" id="PS01179">
    <property type="entry name" value="PID"/>
    <property type="match status" value="1"/>
</dbReference>
<dbReference type="GO" id="GO:0005096">
    <property type="term" value="F:GTPase activator activity"/>
    <property type="evidence" value="ECO:0007669"/>
    <property type="project" value="UniProtKB-KW"/>
</dbReference>
<dbReference type="Gene3D" id="1.10.10.750">
    <property type="entry name" value="Ypt/Rab-GAP domain of gyp1p, domain 1"/>
    <property type="match status" value="1"/>
</dbReference>
<sequence>MDDSVSRESVDSSSTSDEFVVVNADPKFKLTGDMSDIHKEITDPAATNGNTKMATSITDNNLGHVIPNSQSADVLLPEGSVENKSYLENDIIQQGQSSSELQQKCNRSTSLPSFPSGDCTVFNGVTYLGCAIVNAPRSEVEIYRNMAIMNDQTQLAIPIILSVPSTSEGVISPSPTDASVVRLIDPSSDSEIASYRIHRILFCARGPADSNEKKCFAFTFSYGDTAESAIFQCHVFRCDLAEAVPKILYCFATTFRRVPRSTRTISTSSLQEAEQNHVFTVGIEFKEDDGKGSYTACPKDKNIFKFKCNIEKRIVISVQQTGLSDLKIERCFGLLISPGRNVKHSDMQLIELVSMGYQSDGRSYTISGHWDPTEQCFAVLNTETPKDTRVFLTVAVDLVIFGIQEPVRFAIESKAKIFSQTERFWYFSTKPHYEQFYVKLKQIDGNESEDGLFEVLSVDSQTELERRSGLTLSLNPNRAIPDPVQTPQDIDEESDGDEPLLSGSGVVSKEITDENLLDAWHDVLTKWHQNLSQRPKQVHHLVRKGVPEALRGEVWQLLAGVHEGNDSYETYRILISKESDHESVIQRDINRTFPAHDFFKDAGGSGQDSLYKISKAYAVYDEEISYVQGLSFLAAALLLHMPEEQAFSVLVKIMYDYGLRSLFKPGFEELHLKFYQLERLIQDQIPDLFCHFAEMCLEVHMFASQWFLTLFTAKFPLNVVFHILDLYLSEGKDVIFNVALALLKCSRKHLLALDFEGVLKYFRVQLPKRFRSEEAETELIQTAILTKVTARKLKKYEKEYITMKEQEEDPTERYERENKRLLEANMRLEQENDDLAHELVESKLALRSELDSVEDTNEILTQDLMVTKKALKETEEEKRRLEYESSQLKEMCRRELDRAEAEGSRNTLIIADYKQICSQLSERLEKQQTAAKEELQRIRVTVKACDDCSKLIDKDGKVKLSDPIINPADQNPIIIDLKRQVRELELELAQTKLALVESECKTQDLTHQLNSAITEIQASKNTWFNKTINSIREVAQTKKDLKDVKEG</sequence>
<dbReference type="SMART" id="SM00462">
    <property type="entry name" value="PTB"/>
    <property type="match status" value="1"/>
</dbReference>
<dbReference type="PANTHER" id="PTHR47219:SF9">
    <property type="entry name" value="GTPASE ACTIVATING PROTEIN AND CENTROSOME-ASSOCIATED, ISOFORM B"/>
    <property type="match status" value="1"/>
</dbReference>
<dbReference type="InterPro" id="IPR022164">
    <property type="entry name" value="Kinesin-like"/>
</dbReference>
<dbReference type="Proteomes" id="UP001347796">
    <property type="component" value="Unassembled WGS sequence"/>
</dbReference>
<dbReference type="Gene3D" id="2.30.29.30">
    <property type="entry name" value="Pleckstrin-homology domain (PH domain)/Phosphotyrosine-binding domain (PTB)"/>
    <property type="match status" value="1"/>
</dbReference>
<name>A0AAN8QB69_PATCE</name>
<dbReference type="InterPro" id="IPR050302">
    <property type="entry name" value="Rab_GAP_TBC_domain"/>
</dbReference>
<proteinExistence type="predicted"/>
<dbReference type="SMART" id="SM00164">
    <property type="entry name" value="TBC"/>
    <property type="match status" value="1"/>
</dbReference>
<dbReference type="Gene3D" id="1.10.8.270">
    <property type="entry name" value="putative rabgap domain of human tbc1 domain family member 14 like domains"/>
    <property type="match status" value="1"/>
</dbReference>
<reference evidence="6 7" key="1">
    <citation type="submission" date="2024-01" db="EMBL/GenBank/DDBJ databases">
        <title>The genome of the rayed Mediterranean limpet Patella caerulea (Linnaeus, 1758).</title>
        <authorList>
            <person name="Anh-Thu Weber A."/>
            <person name="Halstead-Nussloch G."/>
        </authorList>
    </citation>
    <scope>NUCLEOTIDE SEQUENCE [LARGE SCALE GENOMIC DNA]</scope>
    <source>
        <strain evidence="6">AATW-2023a</strain>
        <tissue evidence="6">Whole specimen</tissue>
    </source>
</reference>
<dbReference type="InterPro" id="IPR000195">
    <property type="entry name" value="Rab-GAP-TBC_dom"/>
</dbReference>
<dbReference type="GO" id="GO:0005737">
    <property type="term" value="C:cytoplasm"/>
    <property type="evidence" value="ECO:0007669"/>
    <property type="project" value="UniProtKB-ARBA"/>
</dbReference>
<dbReference type="EMBL" id="JAZGQO010000001">
    <property type="protein sequence ID" value="KAK6196195.1"/>
    <property type="molecule type" value="Genomic_DNA"/>
</dbReference>
<dbReference type="FunFam" id="1.10.10.750:FF:000004">
    <property type="entry name" value="Putative rab gtpase-activating protein 1"/>
    <property type="match status" value="1"/>
</dbReference>
<dbReference type="InterPro" id="IPR035969">
    <property type="entry name" value="Rab-GAP_TBC_sf"/>
</dbReference>
<dbReference type="InterPro" id="IPR011993">
    <property type="entry name" value="PH-like_dom_sf"/>
</dbReference>
<evidence type="ECO:0000256" key="1">
    <source>
        <dbReference type="ARBA" id="ARBA00022468"/>
    </source>
</evidence>
<feature type="region of interest" description="Disordered" evidence="3">
    <location>
        <begin position="475"/>
        <end position="503"/>
    </location>
</feature>
<dbReference type="Pfam" id="PF00640">
    <property type="entry name" value="PID"/>
    <property type="match status" value="1"/>
</dbReference>
<feature type="domain" description="Rab-GAP TBC" evidence="5">
    <location>
        <begin position="545"/>
        <end position="731"/>
    </location>
</feature>